<accession>A0ABT4XEN2</accession>
<protein>
    <submittedName>
        <fullName evidence="2">Transmembrane sensor/regulator PpyR</fullName>
    </submittedName>
</protein>
<keyword evidence="3" id="KW-1185">Reference proteome</keyword>
<gene>
    <name evidence="2" type="ORF">PH586_09645</name>
</gene>
<keyword evidence="1" id="KW-0472">Membrane</keyword>
<organism evidence="2 3">
    <name type="scientific">Pseudomonas aestuarii</name>
    <dbReference type="NCBI Taxonomy" id="3018340"/>
    <lineage>
        <taxon>Bacteria</taxon>
        <taxon>Pseudomonadati</taxon>
        <taxon>Pseudomonadota</taxon>
        <taxon>Gammaproteobacteria</taxon>
        <taxon>Pseudomonadales</taxon>
        <taxon>Pseudomonadaceae</taxon>
        <taxon>Pseudomonas</taxon>
    </lineage>
</organism>
<dbReference type="Proteomes" id="UP001212042">
    <property type="component" value="Unassembled WGS sequence"/>
</dbReference>
<keyword evidence="1" id="KW-1133">Transmembrane helix</keyword>
<dbReference type="RefSeq" id="WP_271347554.1">
    <property type="nucleotide sequence ID" value="NZ_JAQJZJ010000004.1"/>
</dbReference>
<feature type="transmembrane region" description="Helical" evidence="1">
    <location>
        <begin position="41"/>
        <end position="62"/>
    </location>
</feature>
<evidence type="ECO:0000256" key="1">
    <source>
        <dbReference type="SAM" id="Phobius"/>
    </source>
</evidence>
<feature type="transmembrane region" description="Helical" evidence="1">
    <location>
        <begin position="17"/>
        <end position="35"/>
    </location>
</feature>
<keyword evidence="1 2" id="KW-0812">Transmembrane</keyword>
<comment type="caution">
    <text evidence="2">The sequence shown here is derived from an EMBL/GenBank/DDBJ whole genome shotgun (WGS) entry which is preliminary data.</text>
</comment>
<reference evidence="2 3" key="1">
    <citation type="submission" date="2023-01" db="EMBL/GenBank/DDBJ databases">
        <title>Pseudomonas SA3-5T sp. nov., isolated from tidal flat sediment.</title>
        <authorList>
            <person name="Kim H.S."/>
            <person name="Kim J.-S."/>
            <person name="Suh M.K."/>
            <person name="Eom M.K."/>
            <person name="Lee J.-S."/>
        </authorList>
    </citation>
    <scope>NUCLEOTIDE SEQUENCE [LARGE SCALE GENOMIC DNA]</scope>
    <source>
        <strain evidence="2 3">SA3-5</strain>
    </source>
</reference>
<evidence type="ECO:0000313" key="3">
    <source>
        <dbReference type="Proteomes" id="UP001212042"/>
    </source>
</evidence>
<dbReference type="EMBL" id="JAQJZJ010000004">
    <property type="protein sequence ID" value="MDA7086640.1"/>
    <property type="molecule type" value="Genomic_DNA"/>
</dbReference>
<name>A0ABT4XEN2_9PSED</name>
<proteinExistence type="predicted"/>
<sequence>MSLFDCPQRLRRLSNQLLSSGGVALLLGVFGAYGWAEHLSLGTLVGAHSLTILGPALLKIGYVMRLLAEKPAPAGTATACYCAA</sequence>
<evidence type="ECO:0000313" key="2">
    <source>
        <dbReference type="EMBL" id="MDA7086640.1"/>
    </source>
</evidence>